<gene>
    <name evidence="2" type="ORF">CURHAP_LOCUS47222</name>
    <name evidence="3" type="ORF">ORAREDHAP_LOCUS46524</name>
</gene>
<dbReference type="EMBL" id="CAEKKB010000008">
    <property type="protein sequence ID" value="CAB4319324.1"/>
    <property type="molecule type" value="Genomic_DNA"/>
</dbReference>
<dbReference type="AlphaFoldDB" id="A0A6J5VST4"/>
<protein>
    <submittedName>
        <fullName evidence="2">Uncharacterized protein</fullName>
    </submittedName>
</protein>
<evidence type="ECO:0000256" key="1">
    <source>
        <dbReference type="SAM" id="MobiDB-lite"/>
    </source>
</evidence>
<dbReference type="Proteomes" id="UP000507222">
    <property type="component" value="Unassembled WGS sequence"/>
</dbReference>
<organism evidence="2 4">
    <name type="scientific">Prunus armeniaca</name>
    <name type="common">Apricot</name>
    <name type="synonym">Armeniaca vulgaris</name>
    <dbReference type="NCBI Taxonomy" id="36596"/>
    <lineage>
        <taxon>Eukaryota</taxon>
        <taxon>Viridiplantae</taxon>
        <taxon>Streptophyta</taxon>
        <taxon>Embryophyta</taxon>
        <taxon>Tracheophyta</taxon>
        <taxon>Spermatophyta</taxon>
        <taxon>Magnoliopsida</taxon>
        <taxon>eudicotyledons</taxon>
        <taxon>Gunneridae</taxon>
        <taxon>Pentapetalae</taxon>
        <taxon>rosids</taxon>
        <taxon>fabids</taxon>
        <taxon>Rosales</taxon>
        <taxon>Rosaceae</taxon>
        <taxon>Amygdaloideae</taxon>
        <taxon>Amygdaleae</taxon>
        <taxon>Prunus</taxon>
    </lineage>
</organism>
<reference evidence="5" key="1">
    <citation type="journal article" date="2020" name="Genome Biol.">
        <title>Gamete binning: chromosome-level and haplotype-resolved genome assembly enabled by high-throughput single-cell sequencing of gamete genomes.</title>
        <authorList>
            <person name="Campoy J.A."/>
            <person name="Sun H."/>
            <person name="Goel M."/>
            <person name="Jiao W.-B."/>
            <person name="Folz-Donahue K."/>
            <person name="Wang N."/>
            <person name="Rubio M."/>
            <person name="Liu C."/>
            <person name="Kukat C."/>
            <person name="Ruiz D."/>
            <person name="Huettel B."/>
            <person name="Schneeberger K."/>
        </authorList>
    </citation>
    <scope>NUCLEOTIDE SEQUENCE [LARGE SCALE GENOMIC DNA]</scope>
    <source>
        <strain evidence="5">cv. Rojo Pasion</strain>
    </source>
</reference>
<name>A0A6J5VST4_PRUAR</name>
<feature type="compositionally biased region" description="Polar residues" evidence="1">
    <location>
        <begin position="71"/>
        <end position="83"/>
    </location>
</feature>
<proteinExistence type="predicted"/>
<dbReference type="Proteomes" id="UP000507245">
    <property type="component" value="Unassembled WGS sequence"/>
</dbReference>
<reference evidence="2 4" key="2">
    <citation type="submission" date="2020-05" db="EMBL/GenBank/DDBJ databases">
        <authorList>
            <person name="Campoy J."/>
            <person name="Schneeberger K."/>
            <person name="Spophaly S."/>
        </authorList>
    </citation>
    <scope>NUCLEOTIDE SEQUENCE [LARGE SCALE GENOMIC DNA]</scope>
    <source>
        <strain evidence="2">PruArmRojPasFocal</strain>
    </source>
</reference>
<feature type="region of interest" description="Disordered" evidence="1">
    <location>
        <begin position="63"/>
        <end position="83"/>
    </location>
</feature>
<evidence type="ECO:0000313" key="4">
    <source>
        <dbReference type="Proteomes" id="UP000507222"/>
    </source>
</evidence>
<sequence length="83" mass="9095">MPYCKHCAKEKQGARGCHLAENTKTSREPQDFLFSYPCGNSKGLCSRKGSKFFNFAEASPHARPSLFAKGPNTSSLAAEQDQP</sequence>
<evidence type="ECO:0000313" key="2">
    <source>
        <dbReference type="EMBL" id="CAB4288958.1"/>
    </source>
</evidence>
<dbReference type="EMBL" id="CAEKDK010000008">
    <property type="protein sequence ID" value="CAB4288958.1"/>
    <property type="molecule type" value="Genomic_DNA"/>
</dbReference>
<keyword evidence="5" id="KW-1185">Reference proteome</keyword>
<accession>A0A6J5VST4</accession>
<evidence type="ECO:0000313" key="3">
    <source>
        <dbReference type="EMBL" id="CAB4319324.1"/>
    </source>
</evidence>
<evidence type="ECO:0000313" key="5">
    <source>
        <dbReference type="Proteomes" id="UP000507245"/>
    </source>
</evidence>